<reference evidence="2 3" key="1">
    <citation type="submission" date="2021-07" db="EMBL/GenBank/DDBJ databases">
        <title>Alteriqipengyuania abyssalis NZ-12B nov, sp.nov isolated from deep sea sponge in pacific ocean.</title>
        <authorList>
            <person name="Tareen S."/>
            <person name="Wink J."/>
        </authorList>
    </citation>
    <scope>NUCLEOTIDE SEQUENCE [LARGE SCALE GENOMIC DNA]</scope>
    <source>
        <strain evidence="2 3">NZ-12B</strain>
    </source>
</reference>
<dbReference type="CDD" id="cd07344">
    <property type="entry name" value="M48_yhfN_like"/>
    <property type="match status" value="1"/>
</dbReference>
<feature type="domain" description="YgjP-like metallopeptidase" evidence="1">
    <location>
        <begin position="32"/>
        <end position="229"/>
    </location>
</feature>
<organism evidence="2 3">
    <name type="scientific">Alteriqipengyuania abyssalis</name>
    <dbReference type="NCBI Taxonomy" id="2860200"/>
    <lineage>
        <taxon>Bacteria</taxon>
        <taxon>Pseudomonadati</taxon>
        <taxon>Pseudomonadota</taxon>
        <taxon>Alphaproteobacteria</taxon>
        <taxon>Sphingomonadales</taxon>
        <taxon>Erythrobacteraceae</taxon>
        <taxon>Alteriqipengyuania</taxon>
    </lineage>
</organism>
<evidence type="ECO:0000313" key="2">
    <source>
        <dbReference type="EMBL" id="MBY8337628.1"/>
    </source>
</evidence>
<dbReference type="Pfam" id="PF01863">
    <property type="entry name" value="YgjP-like"/>
    <property type="match status" value="1"/>
</dbReference>
<name>A0ABS7PGJ6_9SPHN</name>
<dbReference type="Proteomes" id="UP000759298">
    <property type="component" value="Unassembled WGS sequence"/>
</dbReference>
<evidence type="ECO:0000313" key="3">
    <source>
        <dbReference type="Proteomes" id="UP000759298"/>
    </source>
</evidence>
<protein>
    <submittedName>
        <fullName evidence="2">M48 family metallopeptidase</fullName>
    </submittedName>
</protein>
<gene>
    <name evidence="2" type="ORF">KYN89_11305</name>
</gene>
<dbReference type="InterPro" id="IPR002725">
    <property type="entry name" value="YgjP-like_metallopeptidase"/>
</dbReference>
<proteinExistence type="predicted"/>
<keyword evidence="3" id="KW-1185">Reference proteome</keyword>
<dbReference type="Gene3D" id="3.30.2010.10">
    <property type="entry name" value="Metalloproteases ('zincins'), catalytic domain"/>
    <property type="match status" value="1"/>
</dbReference>
<dbReference type="EMBL" id="JAHWXP010000003">
    <property type="protein sequence ID" value="MBY8337628.1"/>
    <property type="molecule type" value="Genomic_DNA"/>
</dbReference>
<comment type="caution">
    <text evidence="2">The sequence shown here is derived from an EMBL/GenBank/DDBJ whole genome shotgun (WGS) entry which is preliminary data.</text>
</comment>
<evidence type="ECO:0000259" key="1">
    <source>
        <dbReference type="Pfam" id="PF01863"/>
    </source>
</evidence>
<dbReference type="InterPro" id="IPR053136">
    <property type="entry name" value="UTP_pyrophosphatase-like"/>
</dbReference>
<sequence>MIDWLPEPRDPMVALAGGELPLIVRRHPRARRMTLRLADDGEGVQVTLPRWGTTREALAFAQDRADWLEAQRAKRPVRIEPAPGGTLTYRGQDLAIDWHADRPRKVVLGDGAILLGGPRETLCPRLKRWMQNEARALLAQDLAFYAARAGLAVPDFALSSARRRWGSCSSDGTVRLNWRLVQAPDPVRRSVVAHETAHRVHFDHSPRFHALLGELFEGDLPAAESWLKANGRALFSAFG</sequence>
<dbReference type="PANTHER" id="PTHR30399">
    <property type="entry name" value="UNCHARACTERIZED PROTEIN YGJP"/>
    <property type="match status" value="1"/>
</dbReference>
<dbReference type="PANTHER" id="PTHR30399:SF1">
    <property type="entry name" value="UTP PYROPHOSPHATASE"/>
    <property type="match status" value="1"/>
</dbReference>
<accession>A0ABS7PGJ6</accession>